<feature type="compositionally biased region" description="Basic and acidic residues" evidence="1">
    <location>
        <begin position="123"/>
        <end position="136"/>
    </location>
</feature>
<feature type="region of interest" description="Disordered" evidence="1">
    <location>
        <begin position="110"/>
        <end position="136"/>
    </location>
</feature>
<gene>
    <name evidence="2" type="ORF">NDU88_003290</name>
</gene>
<sequence>MHLSPQQCGSLPFSPGLAVPGLERISLVQCELHFFFGPVWFDCAWLGMSARAALARLGTQDDRRGTGPACPGVVGRLSATARAARPSGSPPPVPCHSLLSLGSSVVAAGSQQVGRVQRRCRRRSVDSRRSRGGPEHLHSVALSPLLSTESWLSRGHIPLLNCQSEAGEKAPPGPTTSPKKGPVRAARPPRLPCRWGGCPSFLAAIAGNWGRARLQTLRPPLLTWPYRLAAQPTGLACAAAAQLCRREPPRVCLRHRRAPESPRLQPGWSGSDVSPRSPLVVPDEPNAVRSSSSSRPPCLVAWPCPHVLP</sequence>
<name>A0AAV7P973_PLEWA</name>
<organism evidence="2 3">
    <name type="scientific">Pleurodeles waltl</name>
    <name type="common">Iberian ribbed newt</name>
    <dbReference type="NCBI Taxonomy" id="8319"/>
    <lineage>
        <taxon>Eukaryota</taxon>
        <taxon>Metazoa</taxon>
        <taxon>Chordata</taxon>
        <taxon>Craniata</taxon>
        <taxon>Vertebrata</taxon>
        <taxon>Euteleostomi</taxon>
        <taxon>Amphibia</taxon>
        <taxon>Batrachia</taxon>
        <taxon>Caudata</taxon>
        <taxon>Salamandroidea</taxon>
        <taxon>Salamandridae</taxon>
        <taxon>Pleurodelinae</taxon>
        <taxon>Pleurodeles</taxon>
    </lineage>
</organism>
<evidence type="ECO:0000313" key="2">
    <source>
        <dbReference type="EMBL" id="KAJ1124842.1"/>
    </source>
</evidence>
<dbReference type="AlphaFoldDB" id="A0AAV7P973"/>
<evidence type="ECO:0000256" key="1">
    <source>
        <dbReference type="SAM" id="MobiDB-lite"/>
    </source>
</evidence>
<dbReference type="Proteomes" id="UP001066276">
    <property type="component" value="Chromosome 7"/>
</dbReference>
<evidence type="ECO:0000313" key="3">
    <source>
        <dbReference type="Proteomes" id="UP001066276"/>
    </source>
</evidence>
<protein>
    <submittedName>
        <fullName evidence="2">Uncharacterized protein</fullName>
    </submittedName>
</protein>
<feature type="region of interest" description="Disordered" evidence="1">
    <location>
        <begin position="257"/>
        <end position="296"/>
    </location>
</feature>
<keyword evidence="3" id="KW-1185">Reference proteome</keyword>
<reference evidence="2" key="1">
    <citation type="journal article" date="2022" name="bioRxiv">
        <title>Sequencing and chromosome-scale assembly of the giantPleurodeles waltlgenome.</title>
        <authorList>
            <person name="Brown T."/>
            <person name="Elewa A."/>
            <person name="Iarovenko S."/>
            <person name="Subramanian E."/>
            <person name="Araus A.J."/>
            <person name="Petzold A."/>
            <person name="Susuki M."/>
            <person name="Suzuki K.-i.T."/>
            <person name="Hayashi T."/>
            <person name="Toyoda A."/>
            <person name="Oliveira C."/>
            <person name="Osipova E."/>
            <person name="Leigh N.D."/>
            <person name="Simon A."/>
            <person name="Yun M.H."/>
        </authorList>
    </citation>
    <scope>NUCLEOTIDE SEQUENCE</scope>
    <source>
        <strain evidence="2">20211129_DDA</strain>
        <tissue evidence="2">Liver</tissue>
    </source>
</reference>
<dbReference type="EMBL" id="JANPWB010000011">
    <property type="protein sequence ID" value="KAJ1124842.1"/>
    <property type="molecule type" value="Genomic_DNA"/>
</dbReference>
<proteinExistence type="predicted"/>
<comment type="caution">
    <text evidence="2">The sequence shown here is derived from an EMBL/GenBank/DDBJ whole genome shotgun (WGS) entry which is preliminary data.</text>
</comment>
<accession>A0AAV7P973</accession>
<feature type="region of interest" description="Disordered" evidence="1">
    <location>
        <begin position="164"/>
        <end position="188"/>
    </location>
</feature>